<keyword evidence="2" id="KW-1185">Reference proteome</keyword>
<dbReference type="EMBL" id="NRQW01000172">
    <property type="protein sequence ID" value="PLZ91458.1"/>
    <property type="molecule type" value="Genomic_DNA"/>
</dbReference>
<dbReference type="Proteomes" id="UP000235036">
    <property type="component" value="Unassembled WGS sequence"/>
</dbReference>
<reference evidence="1 2" key="1">
    <citation type="submission" date="2017-08" db="EMBL/GenBank/DDBJ databases">
        <title>Genomes of Fischerella (Mastigocladus) sp. strains.</title>
        <authorList>
            <person name="Miller S.R."/>
        </authorList>
    </citation>
    <scope>NUCLEOTIDE SEQUENCE [LARGE SCALE GENOMIC DNA]</scope>
    <source>
        <strain evidence="1 2">CCMEE 5323</strain>
    </source>
</reference>
<protein>
    <submittedName>
        <fullName evidence="1">Uncharacterized protein</fullName>
    </submittedName>
</protein>
<sequence length="92" mass="9849">MEKTSQIRQILFPSATPRASSRGTLTLQKPLPAEAASHLRVYASTAVAHGGLTGPLWGWGREPPLGRAASPTQWLLCPLPPALFVQSSLFVC</sequence>
<organism evidence="1 2">
    <name type="scientific">Fischerella muscicola CCMEE 5323</name>
    <dbReference type="NCBI Taxonomy" id="2019572"/>
    <lineage>
        <taxon>Bacteria</taxon>
        <taxon>Bacillati</taxon>
        <taxon>Cyanobacteriota</taxon>
        <taxon>Cyanophyceae</taxon>
        <taxon>Nostocales</taxon>
        <taxon>Hapalosiphonaceae</taxon>
        <taxon>Fischerella</taxon>
    </lineage>
</organism>
<name>A0A2N6K509_FISMU</name>
<evidence type="ECO:0000313" key="1">
    <source>
        <dbReference type="EMBL" id="PLZ91458.1"/>
    </source>
</evidence>
<proteinExistence type="predicted"/>
<accession>A0A2N6K509</accession>
<gene>
    <name evidence="1" type="ORF">CEN44_08600</name>
</gene>
<evidence type="ECO:0000313" key="2">
    <source>
        <dbReference type="Proteomes" id="UP000235036"/>
    </source>
</evidence>
<dbReference type="AlphaFoldDB" id="A0A2N6K509"/>
<comment type="caution">
    <text evidence="1">The sequence shown here is derived from an EMBL/GenBank/DDBJ whole genome shotgun (WGS) entry which is preliminary data.</text>
</comment>